<name>A0A6C0H0L4_9ZZZZ</name>
<proteinExistence type="predicted"/>
<accession>A0A6C0H0L4</accession>
<dbReference type="AlphaFoldDB" id="A0A6C0H0L4"/>
<protein>
    <submittedName>
        <fullName evidence="1">Uncharacterized protein</fullName>
    </submittedName>
</protein>
<reference evidence="1" key="1">
    <citation type="journal article" date="2020" name="Nature">
        <title>Giant virus diversity and host interactions through global metagenomics.</title>
        <authorList>
            <person name="Schulz F."/>
            <person name="Roux S."/>
            <person name="Paez-Espino D."/>
            <person name="Jungbluth S."/>
            <person name="Walsh D.A."/>
            <person name="Denef V.J."/>
            <person name="McMahon K.D."/>
            <person name="Konstantinidis K.T."/>
            <person name="Eloe-Fadrosh E.A."/>
            <person name="Kyrpides N.C."/>
            <person name="Woyke T."/>
        </authorList>
    </citation>
    <scope>NUCLEOTIDE SEQUENCE</scope>
    <source>
        <strain evidence="1">GVMAG-M-3300023179-4</strain>
    </source>
</reference>
<evidence type="ECO:0000313" key="1">
    <source>
        <dbReference type="EMBL" id="QHT73796.1"/>
    </source>
</evidence>
<sequence>MNELDLVAKNLPLEKNFSKYLLIKTKINNYTDMKIRISLTIDRMIQKFDLFSYEMKPIVVGIKLFTHNNELGWFDVHHYNRDKSLWQIIDKAEIENEKWYTFKYPLVENYHTETYINVENCTAYTLAILNCPQVAKKEISSNFLDKRYKTILESNIYGNFNPSIIYYNNDLNFDLNFKDENINGGYINSKLFNPFNFNLEHSVIIPSTEILLKYGLKYKENIILPKESNKIKIKI</sequence>
<organism evidence="1">
    <name type="scientific">viral metagenome</name>
    <dbReference type="NCBI Taxonomy" id="1070528"/>
    <lineage>
        <taxon>unclassified sequences</taxon>
        <taxon>metagenomes</taxon>
        <taxon>organismal metagenomes</taxon>
    </lineage>
</organism>
<dbReference type="EMBL" id="MN739832">
    <property type="protein sequence ID" value="QHT73796.1"/>
    <property type="molecule type" value="Genomic_DNA"/>
</dbReference>